<proteinExistence type="predicted"/>
<dbReference type="EMBL" id="GBRH01257215">
    <property type="protein sequence ID" value="JAD40680.1"/>
    <property type="molecule type" value="Transcribed_RNA"/>
</dbReference>
<name>A0A0A8ZV94_ARUDO</name>
<organism evidence="1">
    <name type="scientific">Arundo donax</name>
    <name type="common">Giant reed</name>
    <name type="synonym">Donax arundinaceus</name>
    <dbReference type="NCBI Taxonomy" id="35708"/>
    <lineage>
        <taxon>Eukaryota</taxon>
        <taxon>Viridiplantae</taxon>
        <taxon>Streptophyta</taxon>
        <taxon>Embryophyta</taxon>
        <taxon>Tracheophyta</taxon>
        <taxon>Spermatophyta</taxon>
        <taxon>Magnoliopsida</taxon>
        <taxon>Liliopsida</taxon>
        <taxon>Poales</taxon>
        <taxon>Poaceae</taxon>
        <taxon>PACMAD clade</taxon>
        <taxon>Arundinoideae</taxon>
        <taxon>Arundineae</taxon>
        <taxon>Arundo</taxon>
    </lineage>
</organism>
<reference evidence="1" key="2">
    <citation type="journal article" date="2015" name="Data Brief">
        <title>Shoot transcriptome of the giant reed, Arundo donax.</title>
        <authorList>
            <person name="Barrero R.A."/>
            <person name="Guerrero F.D."/>
            <person name="Moolhuijzen P."/>
            <person name="Goolsby J.A."/>
            <person name="Tidwell J."/>
            <person name="Bellgard S.E."/>
            <person name="Bellgard M.I."/>
        </authorList>
    </citation>
    <scope>NUCLEOTIDE SEQUENCE</scope>
    <source>
        <tissue evidence="1">Shoot tissue taken approximately 20 cm above the soil surface</tissue>
    </source>
</reference>
<accession>A0A0A8ZV94</accession>
<sequence length="67" mass="7617">MFVLVAIGNYSTFRLVTRRMYVSEKCNNKCDKCIVNNLAIYHNCKLAAVLGSIGQQHSYNFRVLVTS</sequence>
<evidence type="ECO:0000313" key="1">
    <source>
        <dbReference type="EMBL" id="JAD40680.1"/>
    </source>
</evidence>
<protein>
    <submittedName>
        <fullName evidence="1">Uncharacterized protein</fullName>
    </submittedName>
</protein>
<dbReference type="AlphaFoldDB" id="A0A0A8ZV94"/>
<reference evidence="1" key="1">
    <citation type="submission" date="2014-09" db="EMBL/GenBank/DDBJ databases">
        <authorList>
            <person name="Magalhaes I.L.F."/>
            <person name="Oliveira U."/>
            <person name="Santos F.R."/>
            <person name="Vidigal T.H.D.A."/>
            <person name="Brescovit A.D."/>
            <person name="Santos A.J."/>
        </authorList>
    </citation>
    <scope>NUCLEOTIDE SEQUENCE</scope>
    <source>
        <tissue evidence="1">Shoot tissue taken approximately 20 cm above the soil surface</tissue>
    </source>
</reference>